<dbReference type="GeneID" id="33323030"/>
<keyword evidence="8" id="KW-0966">Cell projection</keyword>
<dbReference type="Proteomes" id="UP000093069">
    <property type="component" value="Chromosome I"/>
</dbReference>
<reference evidence="8" key="1">
    <citation type="submission" date="2016-01" db="EMBL/GenBank/DDBJ databases">
        <authorList>
            <person name="Oliw E.H."/>
        </authorList>
    </citation>
    <scope>NUCLEOTIDE SEQUENCE</scope>
    <source>
        <strain evidence="8">1</strain>
    </source>
</reference>
<dbReference type="RefSeq" id="WP_068577942.1">
    <property type="nucleotide sequence ID" value="NZ_CP015193.1"/>
</dbReference>
<keyword evidence="8" id="KW-0969">Cilium</keyword>
<dbReference type="NCBIfam" id="TIGR02537">
    <property type="entry name" value="arch_flag_Nterm"/>
    <property type="match status" value="1"/>
</dbReference>
<evidence type="ECO:0000313" key="9">
    <source>
        <dbReference type="Proteomes" id="UP000093069"/>
    </source>
</evidence>
<dbReference type="STRING" id="54262.CHITON_1348"/>
<dbReference type="EMBL" id="CP015193">
    <property type="protein sequence ID" value="ASJ17480.1"/>
    <property type="molecule type" value="Genomic_DNA"/>
</dbReference>
<evidence type="ECO:0000256" key="5">
    <source>
        <dbReference type="RuleBase" id="RU361282"/>
    </source>
</evidence>
<dbReference type="GO" id="GO:0097589">
    <property type="term" value="C:archaeal-type flagellum"/>
    <property type="evidence" value="ECO:0007669"/>
    <property type="project" value="UniProtKB-SubCell"/>
</dbReference>
<sequence>MRKGAIGIGTLIVFIAMVLVAAVAAGVLIATSGYLQQKAMATGRQTTQEVASGIRVLGISGYVNGSPPGISNITRLVIYVAPNAGSGGIDLAHVRIVLSNGKQMAVYRYYEGSAADKSAGLEPEYIHYTGDIPNIFAYNSSLVPYGNTPITNWTNVTSVADVWENLYYAIAEKGLMVFGIAVVQDGDGSLADARHPSLSWGDKAALLLWLTPFDNDGKPSNGFGFPPATKVIGKVIPENGAGGVIDFTTPSTYTENILELQ</sequence>
<comment type="subcellular location">
    <subcellularLocation>
        <location evidence="2 5">Archaeal flagellum</location>
    </subcellularLocation>
</comment>
<evidence type="ECO:0000256" key="1">
    <source>
        <dbReference type="ARBA" id="ARBA00002236"/>
    </source>
</evidence>
<keyword evidence="4 5" id="KW-0974">Archaeal flagellum</keyword>
<accession>A0A160VST0</accession>
<dbReference type="EMBL" id="LN999010">
    <property type="protein sequence ID" value="CUX78127.1"/>
    <property type="molecule type" value="Genomic_DNA"/>
</dbReference>
<keyword evidence="6" id="KW-1133">Transmembrane helix</keyword>
<gene>
    <name evidence="7" type="ORF">A3L04_10570</name>
    <name evidence="8" type="ORF">CHITON_1348</name>
</gene>
<dbReference type="Pfam" id="PF01917">
    <property type="entry name" value="Flagellin_arch-type"/>
    <property type="match status" value="1"/>
</dbReference>
<reference evidence="7 10" key="3">
    <citation type="submission" date="2016-04" db="EMBL/GenBank/DDBJ databases">
        <title>Complete genome sequence of Thermococcus chitonophagus type strain GC74.</title>
        <authorList>
            <person name="Oger P.M."/>
        </authorList>
    </citation>
    <scope>NUCLEOTIDE SEQUENCE [LARGE SCALE GENOMIC DNA]</scope>
    <source>
        <strain evidence="7 10">GC74</strain>
    </source>
</reference>
<dbReference type="InterPro" id="IPR013373">
    <property type="entry name" value="Flagellin/pilin_N_arc"/>
</dbReference>
<dbReference type="AlphaFoldDB" id="A0A160VST0"/>
<evidence type="ECO:0000256" key="2">
    <source>
        <dbReference type="ARBA" id="ARBA00004618"/>
    </source>
</evidence>
<dbReference type="GO" id="GO:0097588">
    <property type="term" value="P:archaeal or bacterial-type flagellum-dependent cell motility"/>
    <property type="evidence" value="ECO:0007669"/>
    <property type="project" value="InterPro"/>
</dbReference>
<dbReference type="OrthoDB" id="102632at2157"/>
<dbReference type="GO" id="GO:0005198">
    <property type="term" value="F:structural molecule activity"/>
    <property type="evidence" value="ECO:0007669"/>
    <property type="project" value="InterPro"/>
</dbReference>
<organism evidence="8 9">
    <name type="scientific">Thermococcus chitonophagus</name>
    <dbReference type="NCBI Taxonomy" id="54262"/>
    <lineage>
        <taxon>Archaea</taxon>
        <taxon>Methanobacteriati</taxon>
        <taxon>Methanobacteriota</taxon>
        <taxon>Thermococci</taxon>
        <taxon>Thermococcales</taxon>
        <taxon>Thermococcaceae</taxon>
        <taxon>Thermococcus</taxon>
    </lineage>
</organism>
<comment type="similarity">
    <text evidence="3 5">Belongs to the archaeal flagellin family.</text>
</comment>
<feature type="transmembrane region" description="Helical" evidence="6">
    <location>
        <begin position="6"/>
        <end position="30"/>
    </location>
</feature>
<keyword evidence="8" id="KW-0282">Flagellum</keyword>
<dbReference type="InterPro" id="IPR002774">
    <property type="entry name" value="Flagellin_arc-type"/>
</dbReference>
<keyword evidence="10" id="KW-1185">Reference proteome</keyword>
<evidence type="ECO:0000256" key="4">
    <source>
        <dbReference type="ARBA" id="ARBA00022440"/>
    </source>
</evidence>
<dbReference type="KEGG" id="tch:CHITON_1348"/>
<evidence type="ECO:0000313" key="8">
    <source>
        <dbReference type="EMBL" id="CUX78127.1"/>
    </source>
</evidence>
<dbReference type="Proteomes" id="UP000250189">
    <property type="component" value="Chromosome"/>
</dbReference>
<protein>
    <recommendedName>
        <fullName evidence="5">Flagellin</fullName>
    </recommendedName>
</protein>
<evidence type="ECO:0000313" key="7">
    <source>
        <dbReference type="EMBL" id="ASJ17480.1"/>
    </source>
</evidence>
<name>A0A160VST0_9EURY</name>
<dbReference type="PANTHER" id="PTHR35903">
    <property type="entry name" value="FLAGELLIN B1"/>
    <property type="match status" value="1"/>
</dbReference>
<keyword evidence="6" id="KW-0812">Transmembrane</keyword>
<evidence type="ECO:0000256" key="6">
    <source>
        <dbReference type="SAM" id="Phobius"/>
    </source>
</evidence>
<dbReference type="NCBIfam" id="NF006325">
    <property type="entry name" value="PRK08541.1"/>
    <property type="match status" value="1"/>
</dbReference>
<comment type="function">
    <text evidence="1 5">Flagellin is the subunit protein which polymerizes to form the filaments of archaeal flagella.</text>
</comment>
<evidence type="ECO:0000313" key="10">
    <source>
        <dbReference type="Proteomes" id="UP000250189"/>
    </source>
</evidence>
<reference evidence="9" key="2">
    <citation type="submission" date="2016-01" db="EMBL/GenBank/DDBJ databases">
        <authorList>
            <person name="Vorgias C.E."/>
        </authorList>
    </citation>
    <scope>NUCLEOTIDE SEQUENCE [LARGE SCALE GENOMIC DNA]</scope>
</reference>
<evidence type="ECO:0000256" key="3">
    <source>
        <dbReference type="ARBA" id="ARBA00010256"/>
    </source>
</evidence>
<proteinExistence type="inferred from homology"/>
<keyword evidence="6" id="KW-0472">Membrane</keyword>
<dbReference type="PANTHER" id="PTHR35903:SF1">
    <property type="entry name" value="FLAGELLIN B1"/>
    <property type="match status" value="1"/>
</dbReference>